<gene>
    <name evidence="3" type="ORF">QG404_14665</name>
</gene>
<dbReference type="InterPro" id="IPR053167">
    <property type="entry name" value="Spore_coat_component"/>
</dbReference>
<keyword evidence="1" id="KW-1133">Transmembrane helix</keyword>
<evidence type="ECO:0000259" key="2">
    <source>
        <dbReference type="Pfam" id="PF05229"/>
    </source>
</evidence>
<dbReference type="EMBL" id="CP123759">
    <property type="protein sequence ID" value="WGO83538.1"/>
    <property type="molecule type" value="Genomic_DNA"/>
</dbReference>
<feature type="domain" description="Spore coat protein U/FanG" evidence="2">
    <location>
        <begin position="36"/>
        <end position="174"/>
    </location>
</feature>
<keyword evidence="1" id="KW-0812">Transmembrane</keyword>
<proteinExistence type="predicted"/>
<name>A0ABY8P213_9GAMM</name>
<dbReference type="PANTHER" id="PTHR37089">
    <property type="entry name" value="PROTEIN U-RELATED"/>
    <property type="match status" value="1"/>
</dbReference>
<protein>
    <submittedName>
        <fullName evidence="3">Spore coat U domain-containing protein</fullName>
    </submittedName>
</protein>
<feature type="transmembrane region" description="Helical" evidence="1">
    <location>
        <begin position="15"/>
        <end position="33"/>
    </location>
</feature>
<organism evidence="3 4">
    <name type="scientific">Arsenophonus apicola</name>
    <dbReference type="NCBI Taxonomy" id="2879119"/>
    <lineage>
        <taxon>Bacteria</taxon>
        <taxon>Pseudomonadati</taxon>
        <taxon>Pseudomonadota</taxon>
        <taxon>Gammaproteobacteria</taxon>
        <taxon>Enterobacterales</taxon>
        <taxon>Morganellaceae</taxon>
        <taxon>Arsenophonus</taxon>
    </lineage>
</organism>
<evidence type="ECO:0000313" key="4">
    <source>
        <dbReference type="Proteomes" id="UP001231859"/>
    </source>
</evidence>
<dbReference type="InterPro" id="IPR008966">
    <property type="entry name" value="Adhesion_dom_sf"/>
</dbReference>
<evidence type="ECO:0000256" key="1">
    <source>
        <dbReference type="SAM" id="Phobius"/>
    </source>
</evidence>
<dbReference type="Proteomes" id="UP001231859">
    <property type="component" value="Chromosome"/>
</dbReference>
<accession>A0ABY8P213</accession>
<dbReference type="SMART" id="SM00972">
    <property type="entry name" value="SCPU"/>
    <property type="match status" value="1"/>
</dbReference>
<dbReference type="RefSeq" id="WP_280938248.1">
    <property type="nucleotide sequence ID" value="NZ_CP123759.1"/>
</dbReference>
<sequence>MSGNNGLCLLFDNDLAYFFVLLVIFSALPSHAITSQSFQVAATIANGCVVSGGSLFGTLDFGTHPSTANGNFNASLTPNTSLTLACTPGTALSMSINGGNNYTTSRNVKQSSFSTLLPYLLYADNAHTIPIGLNQNISVSYSDSNNIIIPIYGVLQLNGTNNRAGTYTDLLTVTLSW</sequence>
<dbReference type="SUPFAM" id="SSF49401">
    <property type="entry name" value="Bacterial adhesins"/>
    <property type="match status" value="1"/>
</dbReference>
<dbReference type="PANTHER" id="PTHR37089:SF3">
    <property type="entry name" value="EXPORTED PROTEIN"/>
    <property type="match status" value="1"/>
</dbReference>
<reference evidence="3 4" key="1">
    <citation type="submission" date="2023-04" db="EMBL/GenBank/DDBJ databases">
        <title>Genome dynamics across the evolutionary transition to endosymbiosis.</title>
        <authorList>
            <person name="Siozios S."/>
            <person name="Nadal-Jimenez P."/>
            <person name="Azagi T."/>
            <person name="Sprong H."/>
            <person name="Frost C.L."/>
            <person name="Parratt S.R."/>
            <person name="Taylor G."/>
            <person name="Brettell L."/>
            <person name="Lew K.C."/>
            <person name="Croft L."/>
            <person name="King K.C."/>
            <person name="Brockhurst M.A."/>
            <person name="Hypsa V."/>
            <person name="Novakova E."/>
            <person name="Darby A.C."/>
            <person name="Hurst G.D.D."/>
        </authorList>
    </citation>
    <scope>NUCLEOTIDE SEQUENCE [LARGE SCALE GENOMIC DNA]</scope>
    <source>
        <strain evidence="4">aApi_AU</strain>
    </source>
</reference>
<keyword evidence="1" id="KW-0472">Membrane</keyword>
<dbReference type="Pfam" id="PF05229">
    <property type="entry name" value="SCPU"/>
    <property type="match status" value="1"/>
</dbReference>
<keyword evidence="4" id="KW-1185">Reference proteome</keyword>
<dbReference type="InterPro" id="IPR007893">
    <property type="entry name" value="Spore_coat_U/FanG"/>
</dbReference>
<evidence type="ECO:0000313" key="3">
    <source>
        <dbReference type="EMBL" id="WGO83538.1"/>
    </source>
</evidence>